<organism evidence="9">
    <name type="scientific">Cereibacter sphaeroides (strain ATCC 17025 / ATH 2.4.3)</name>
    <name type="common">Rhodobacter sphaeroides</name>
    <dbReference type="NCBI Taxonomy" id="349102"/>
    <lineage>
        <taxon>Bacteria</taxon>
        <taxon>Pseudomonadati</taxon>
        <taxon>Pseudomonadota</taxon>
        <taxon>Alphaproteobacteria</taxon>
        <taxon>Rhodobacterales</taxon>
        <taxon>Paracoccaceae</taxon>
        <taxon>Cereibacter</taxon>
    </lineage>
</organism>
<evidence type="ECO:0000256" key="6">
    <source>
        <dbReference type="ARBA" id="ARBA00023136"/>
    </source>
</evidence>
<comment type="similarity">
    <text evidence="7">Belongs to the binding-protein-dependent transport system permease family.</text>
</comment>
<dbReference type="PANTHER" id="PTHR30183">
    <property type="entry name" value="MOLYBDENUM TRANSPORT SYSTEM PERMEASE PROTEIN MODB"/>
    <property type="match status" value="1"/>
</dbReference>
<dbReference type="KEGG" id="rsq:Rsph17025_1445"/>
<dbReference type="GO" id="GO:0055085">
    <property type="term" value="P:transmembrane transport"/>
    <property type="evidence" value="ECO:0007669"/>
    <property type="project" value="InterPro"/>
</dbReference>
<protein>
    <submittedName>
        <fullName evidence="9">ABC-type spermidine/putrescine transport system permease component II-like protein</fullName>
    </submittedName>
</protein>
<feature type="transmembrane region" description="Helical" evidence="7">
    <location>
        <begin position="529"/>
        <end position="553"/>
    </location>
</feature>
<dbReference type="InterPro" id="IPR035906">
    <property type="entry name" value="MetI-like_sf"/>
</dbReference>
<feature type="transmembrane region" description="Helical" evidence="7">
    <location>
        <begin position="305"/>
        <end position="333"/>
    </location>
</feature>
<dbReference type="BioCyc" id="RSPH349102:G1G8M-1486-MONOMER"/>
<dbReference type="HOGENOM" id="CLU_026097_0_0_5"/>
<dbReference type="CDD" id="cd06261">
    <property type="entry name" value="TM_PBP2"/>
    <property type="match status" value="1"/>
</dbReference>
<comment type="subcellular location">
    <subcellularLocation>
        <location evidence="1 7">Cell membrane</location>
        <topology evidence="1 7">Multi-pass membrane protein</topology>
    </subcellularLocation>
</comment>
<dbReference type="PROSITE" id="PS50928">
    <property type="entry name" value="ABC_TM1"/>
    <property type="match status" value="2"/>
</dbReference>
<keyword evidence="6 7" id="KW-0472">Membrane</keyword>
<feature type="transmembrane region" description="Helical" evidence="7">
    <location>
        <begin position="478"/>
        <end position="498"/>
    </location>
</feature>
<reference evidence="9" key="1">
    <citation type="submission" date="2007-04" db="EMBL/GenBank/DDBJ databases">
        <title>Complete sequence of chromosome of Rhodobacter sphaeroides ATCC 17025.</title>
        <authorList>
            <consortium name="US DOE Joint Genome Institute"/>
            <person name="Copeland A."/>
            <person name="Lucas S."/>
            <person name="Lapidus A."/>
            <person name="Barry K."/>
            <person name="Detter J.C."/>
            <person name="Glavina del Rio T."/>
            <person name="Hammon N."/>
            <person name="Israni S."/>
            <person name="Dalin E."/>
            <person name="Tice H."/>
            <person name="Pitluck S."/>
            <person name="Chertkov O."/>
            <person name="Brettin T."/>
            <person name="Bruce D."/>
            <person name="Han C."/>
            <person name="Schmutz J."/>
            <person name="Larimer F."/>
            <person name="Land M."/>
            <person name="Hauser L."/>
            <person name="Kyrpides N."/>
            <person name="Kim E."/>
            <person name="Richardson P."/>
            <person name="Mackenzie C."/>
            <person name="Choudhary M."/>
            <person name="Donohue T.J."/>
            <person name="Kaplan S."/>
        </authorList>
    </citation>
    <scope>NUCLEOTIDE SEQUENCE [LARGE SCALE GENOMIC DNA]</scope>
    <source>
        <strain evidence="9">ATCC 17025</strain>
    </source>
</reference>
<feature type="transmembrane region" description="Helical" evidence="7">
    <location>
        <begin position="353"/>
        <end position="376"/>
    </location>
</feature>
<dbReference type="Gene3D" id="1.10.3720.10">
    <property type="entry name" value="MetI-like"/>
    <property type="match status" value="2"/>
</dbReference>
<gene>
    <name evidence="9" type="ordered locus">Rsph17025_1445</name>
</gene>
<keyword evidence="2 7" id="KW-0813">Transport</keyword>
<feature type="transmembrane region" description="Helical" evidence="7">
    <location>
        <begin position="192"/>
        <end position="214"/>
    </location>
</feature>
<dbReference type="InterPro" id="IPR000515">
    <property type="entry name" value="MetI-like"/>
</dbReference>
<evidence type="ECO:0000259" key="8">
    <source>
        <dbReference type="PROSITE" id="PS50928"/>
    </source>
</evidence>
<dbReference type="GO" id="GO:0005886">
    <property type="term" value="C:plasma membrane"/>
    <property type="evidence" value="ECO:0007669"/>
    <property type="project" value="UniProtKB-SubCell"/>
</dbReference>
<feature type="transmembrane region" description="Helical" evidence="7">
    <location>
        <begin position="58"/>
        <end position="85"/>
    </location>
</feature>
<feature type="transmembrane region" description="Helical" evidence="7">
    <location>
        <begin position="397"/>
        <end position="420"/>
    </location>
</feature>
<feature type="transmembrane region" description="Helical" evidence="7">
    <location>
        <begin position="12"/>
        <end position="38"/>
    </location>
</feature>
<evidence type="ECO:0000256" key="4">
    <source>
        <dbReference type="ARBA" id="ARBA00022692"/>
    </source>
</evidence>
<evidence type="ECO:0000256" key="2">
    <source>
        <dbReference type="ARBA" id="ARBA00022448"/>
    </source>
</evidence>
<dbReference type="eggNOG" id="COG4135">
    <property type="taxonomic scope" value="Bacteria"/>
</dbReference>
<evidence type="ECO:0000256" key="5">
    <source>
        <dbReference type="ARBA" id="ARBA00022989"/>
    </source>
</evidence>
<name>A4WSH5_CERS5</name>
<proteinExistence type="inferred from homology"/>
<feature type="transmembrane region" description="Helical" evidence="7">
    <location>
        <begin position="97"/>
        <end position="118"/>
    </location>
</feature>
<sequence precursor="true">MRQGAGGLLRQAPRLTLALMLVPVAAGLAGTIAPAFGLGGTPGLQSFRALADWPGLGAAVRLSLVTGLAATGLSLALTLLILALLPGGRIFGAVLRLLSPLLAVPHAAVALGLAFLIAPSGWIVRGLSPWATGWDAPPDLLTLNDPAGLALIAGLVAKEVPFLLLMSLAALPQTDAPRRTMLAQTLGYGRAAGWAFAVLPALYAQIRLPCYAVLAYSMTAVEMAMILGPTRPPTLAVQIALWMADPALAERGRAAAAALLQLTLVLGALALWRTGEMVARRVLLGAAAWGWRGARLDRLLRPLTLGATALVLAAVGVGLAGLALWSVAGLWSFPDSLPQTMSLRIWREAAPDLARHAALTLGLGAAVAGVALILALACLEAEQRHALSPSSRAMAVLYLPLIVPQVAFLPGLQVAALGLGLDGTPLAVAAAHLIFVLPYVFLSLSAPWRAWDARIGTVGAALGASPGRIFWRLRLPMLMRPVLTAFAVGLAVSVGQYLPTLLIGGGRVTTLTTEAVALSSGGNRRVVGAYALLQMLLPAAGFAAALVLPALVFRRRRGMRAA</sequence>
<dbReference type="AlphaFoldDB" id="A4WSH5"/>
<evidence type="ECO:0000313" key="9">
    <source>
        <dbReference type="EMBL" id="ABP70339.1"/>
    </source>
</evidence>
<evidence type="ECO:0000256" key="1">
    <source>
        <dbReference type="ARBA" id="ARBA00004651"/>
    </source>
</evidence>
<feature type="domain" description="ABC transmembrane type-1" evidence="8">
    <location>
        <begin position="60"/>
        <end position="272"/>
    </location>
</feature>
<evidence type="ECO:0000256" key="3">
    <source>
        <dbReference type="ARBA" id="ARBA00022475"/>
    </source>
</evidence>
<evidence type="ECO:0000256" key="7">
    <source>
        <dbReference type="RuleBase" id="RU363032"/>
    </source>
</evidence>
<keyword evidence="4 7" id="KW-0812">Transmembrane</keyword>
<feature type="transmembrane region" description="Helical" evidence="7">
    <location>
        <begin position="426"/>
        <end position="444"/>
    </location>
</feature>
<keyword evidence="5 7" id="KW-1133">Transmembrane helix</keyword>
<dbReference type="PANTHER" id="PTHR30183:SF6">
    <property type="entry name" value="INNER MEMBRANE ABC TRANSPORTER PERMEASE PROTEIN YNJC"/>
    <property type="match status" value="1"/>
</dbReference>
<dbReference type="EMBL" id="CP000661">
    <property type="protein sequence ID" value="ABP70339.1"/>
    <property type="molecule type" value="Genomic_DNA"/>
</dbReference>
<dbReference type="STRING" id="349102.Rsph17025_1445"/>
<accession>A4WSH5</accession>
<feature type="domain" description="ABC transmembrane type-1" evidence="8">
    <location>
        <begin position="355"/>
        <end position="548"/>
    </location>
</feature>
<keyword evidence="3" id="KW-1003">Cell membrane</keyword>
<dbReference type="SUPFAM" id="SSF161098">
    <property type="entry name" value="MetI-like"/>
    <property type="match status" value="2"/>
</dbReference>
<feature type="transmembrane region" description="Helical" evidence="7">
    <location>
        <begin position="254"/>
        <end position="272"/>
    </location>
</feature>
<feature type="transmembrane region" description="Helical" evidence="7">
    <location>
        <begin position="147"/>
        <end position="171"/>
    </location>
</feature>
<dbReference type="Pfam" id="PF00528">
    <property type="entry name" value="BPD_transp_1"/>
    <property type="match status" value="1"/>
</dbReference>